<accession>A0A7J7IFM4</accession>
<organism evidence="1 2">
    <name type="scientific">Cyanidiococcus yangmingshanensis</name>
    <dbReference type="NCBI Taxonomy" id="2690220"/>
    <lineage>
        <taxon>Eukaryota</taxon>
        <taxon>Rhodophyta</taxon>
        <taxon>Bangiophyceae</taxon>
        <taxon>Cyanidiales</taxon>
        <taxon>Cyanidiaceae</taxon>
        <taxon>Cyanidiococcus</taxon>
    </lineage>
</organism>
<dbReference type="AlphaFoldDB" id="A0A7J7IFM4"/>
<keyword evidence="2" id="KW-1185">Reference proteome</keyword>
<dbReference type="EMBL" id="VWRR01000012">
    <property type="protein sequence ID" value="KAF6001905.1"/>
    <property type="molecule type" value="Genomic_DNA"/>
</dbReference>
<dbReference type="Proteomes" id="UP000530660">
    <property type="component" value="Unassembled WGS sequence"/>
</dbReference>
<gene>
    <name evidence="1" type="ORF">F1559_001203</name>
</gene>
<comment type="caution">
    <text evidence="1">The sequence shown here is derived from an EMBL/GenBank/DDBJ whole genome shotgun (WGS) entry which is preliminary data.</text>
</comment>
<sequence>MDSSIIYISDSELDISAMHLKSCDFAIPQVLLASPGDVRAVGKEGVPTSKATVAGISERTKEAQEFEEVSIIPERVLDLSERLDRYLSLNVNVRDPENDNESIDIDDSVERAETIFCRGKCEIGGGDSSSCPKAEGERIRGYQPFLTKAVDRSVIAEVARVSDLLCISNEHGIDHYQRDSTTRSFCEQFQQLCVGSESPGTLRPAPCGEIHGEAETHTELSPEDLSIESVLDETTGKAHGNLRKRSEQTRYKETSQWLATKLVMVVRDQAFNEWRFSNDVFPEGVQILADASPFSLDSVECSVIEWQMTEMRCITARGRSQRRQLVSNIRLPFALICFRDQDFACLCEDISNLERLLKRVAASYNKGTRIEVLLRCFNLSSRG</sequence>
<evidence type="ECO:0000313" key="2">
    <source>
        <dbReference type="Proteomes" id="UP000530660"/>
    </source>
</evidence>
<reference evidence="1 2" key="1">
    <citation type="journal article" date="2020" name="J. Phycol.">
        <title>Comparative genome analysis reveals Cyanidiococcus gen. nov., a new extremophilic red algal genus sister to Cyanidioschyzon (Cyanidioschyzonaceae, Rhodophyta).</title>
        <authorList>
            <person name="Liu S.-L."/>
            <person name="Chiang Y.-R."/>
            <person name="Yoon H.S."/>
            <person name="Fu H.-Y."/>
        </authorList>
    </citation>
    <scope>NUCLEOTIDE SEQUENCE [LARGE SCALE GENOMIC DNA]</scope>
    <source>
        <strain evidence="1 2">THAL066</strain>
    </source>
</reference>
<proteinExistence type="predicted"/>
<protein>
    <submittedName>
        <fullName evidence="1">Uncharacterized protein</fullName>
    </submittedName>
</protein>
<name>A0A7J7IFM4_9RHOD</name>
<evidence type="ECO:0000313" key="1">
    <source>
        <dbReference type="EMBL" id="KAF6001905.1"/>
    </source>
</evidence>